<dbReference type="AlphaFoldDB" id="T2KPX0"/>
<evidence type="ECO:0000313" key="2">
    <source>
        <dbReference type="Proteomes" id="UP000016160"/>
    </source>
</evidence>
<reference evidence="1 2" key="1">
    <citation type="journal article" date="2013" name="Appl. Environ. Microbiol.">
        <title>The genome of the alga-associated marine flavobacterium Formosa agariphila KMM 3901T reveals a broad potential for degradation of algal polysaccharides.</title>
        <authorList>
            <person name="Mann A.J."/>
            <person name="Hahnke R.L."/>
            <person name="Huang S."/>
            <person name="Werner J."/>
            <person name="Xing P."/>
            <person name="Barbeyron T."/>
            <person name="Huettel B."/>
            <person name="Stueber K."/>
            <person name="Reinhardt R."/>
            <person name="Harder J."/>
            <person name="Gloeckner F.O."/>
            <person name="Amann R.I."/>
            <person name="Teeling H."/>
        </authorList>
    </citation>
    <scope>NUCLEOTIDE SEQUENCE [LARGE SCALE GENOMIC DNA]</scope>
    <source>
        <strain evidence="2">DSM 15362 / KCTC 12365 / LMG 23005 / KMM 3901</strain>
    </source>
</reference>
<dbReference type="InterPro" id="IPR046525">
    <property type="entry name" value="DUF6702"/>
</dbReference>
<protein>
    <recommendedName>
        <fullName evidence="3">Peptidase E</fullName>
    </recommendedName>
</protein>
<evidence type="ECO:0008006" key="3">
    <source>
        <dbReference type="Google" id="ProtNLM"/>
    </source>
</evidence>
<name>T2KPX0_FORAG</name>
<gene>
    <name evidence="1" type="ORF">BN863_27940</name>
</gene>
<dbReference type="Proteomes" id="UP000016160">
    <property type="component" value="Chromosome"/>
</dbReference>
<dbReference type="HOGENOM" id="CLU_107087_3_0_10"/>
<dbReference type="RefSeq" id="WP_038533681.1">
    <property type="nucleotide sequence ID" value="NZ_HG315671.1"/>
</dbReference>
<evidence type="ECO:0000313" key="1">
    <source>
        <dbReference type="EMBL" id="CDF80506.1"/>
    </source>
</evidence>
<dbReference type="EMBL" id="HG315671">
    <property type="protein sequence ID" value="CDF80506.1"/>
    <property type="molecule type" value="Genomic_DNA"/>
</dbReference>
<dbReference type="eggNOG" id="ENOG503140B">
    <property type="taxonomic scope" value="Bacteria"/>
</dbReference>
<dbReference type="STRING" id="1347342.BN863_27940"/>
<organism evidence="1 2">
    <name type="scientific">Formosa agariphila (strain DSM 15362 / KCTC 12365 / LMG 23005 / KMM 3901 / M-2Alg 35-1)</name>
    <dbReference type="NCBI Taxonomy" id="1347342"/>
    <lineage>
        <taxon>Bacteria</taxon>
        <taxon>Pseudomonadati</taxon>
        <taxon>Bacteroidota</taxon>
        <taxon>Flavobacteriia</taxon>
        <taxon>Flavobacteriales</taxon>
        <taxon>Flavobacteriaceae</taxon>
        <taxon>Formosa</taxon>
    </lineage>
</organism>
<keyword evidence="2" id="KW-1185">Reference proteome</keyword>
<dbReference type="PATRIC" id="fig|1347342.6.peg.2812"/>
<sequence length="167" mass="19831">MKIPKYYLLLVLIPLLAFTSAHKYYVSISEIQYVKEQQSVQIISRIFIDDLEKLVRQRYDESITLAIKNESEKVDFYLEKYFKEKFHIQINGTAVQLKFIGKEYDNDIAICYIEIPRIETISEFEITNKLLFDVFEEQQNVVRLDINDTQKSFILTYHNDTGVLKLD</sequence>
<proteinExistence type="predicted"/>
<dbReference type="Pfam" id="PF20420">
    <property type="entry name" value="DUF6702"/>
    <property type="match status" value="1"/>
</dbReference>
<accession>T2KPX0</accession>
<dbReference type="OrthoDB" id="5735516at2"/>